<evidence type="ECO:0000313" key="4">
    <source>
        <dbReference type="Proteomes" id="UP000197065"/>
    </source>
</evidence>
<evidence type="ECO:0000259" key="2">
    <source>
        <dbReference type="Pfam" id="PF05425"/>
    </source>
</evidence>
<feature type="domain" description="Copper resistance protein D" evidence="2">
    <location>
        <begin position="165"/>
        <end position="264"/>
    </location>
</feature>
<name>A0A212RR49_9PROT</name>
<feature type="transmembrane region" description="Helical" evidence="1">
    <location>
        <begin position="88"/>
        <end position="114"/>
    </location>
</feature>
<dbReference type="EMBL" id="FYEH01000012">
    <property type="protein sequence ID" value="SNB74963.1"/>
    <property type="molecule type" value="Genomic_DNA"/>
</dbReference>
<accession>A0A212RR49</accession>
<keyword evidence="1" id="KW-1133">Transmembrane helix</keyword>
<gene>
    <name evidence="3" type="ORF">SAMN07250955_11270</name>
</gene>
<feature type="transmembrane region" description="Helical" evidence="1">
    <location>
        <begin position="204"/>
        <end position="227"/>
    </location>
</feature>
<dbReference type="Proteomes" id="UP000197065">
    <property type="component" value="Unassembled WGS sequence"/>
</dbReference>
<feature type="transmembrane region" description="Helical" evidence="1">
    <location>
        <begin position="134"/>
        <end position="153"/>
    </location>
</feature>
<reference evidence="3 4" key="1">
    <citation type="submission" date="2017-06" db="EMBL/GenBank/DDBJ databases">
        <authorList>
            <person name="Kim H.J."/>
            <person name="Triplett B.A."/>
        </authorList>
    </citation>
    <scope>NUCLEOTIDE SEQUENCE [LARGE SCALE GENOMIC DNA]</scope>
    <source>
        <strain evidence="3 4">B29T1</strain>
    </source>
</reference>
<evidence type="ECO:0000313" key="3">
    <source>
        <dbReference type="EMBL" id="SNB74963.1"/>
    </source>
</evidence>
<dbReference type="AlphaFoldDB" id="A0A212RR49"/>
<dbReference type="GO" id="GO:0016020">
    <property type="term" value="C:membrane"/>
    <property type="evidence" value="ECO:0007669"/>
    <property type="project" value="InterPro"/>
</dbReference>
<proteinExistence type="predicted"/>
<dbReference type="RefSeq" id="WP_088562404.1">
    <property type="nucleotide sequence ID" value="NZ_FYEH01000012.1"/>
</dbReference>
<feature type="transmembrane region" description="Helical" evidence="1">
    <location>
        <begin position="173"/>
        <end position="192"/>
    </location>
</feature>
<feature type="transmembrane region" description="Helical" evidence="1">
    <location>
        <begin position="248"/>
        <end position="267"/>
    </location>
</feature>
<keyword evidence="1" id="KW-0812">Transmembrane</keyword>
<organism evidence="3 4">
    <name type="scientific">Arboricoccus pini</name>
    <dbReference type="NCBI Taxonomy" id="1963835"/>
    <lineage>
        <taxon>Bacteria</taxon>
        <taxon>Pseudomonadati</taxon>
        <taxon>Pseudomonadota</taxon>
        <taxon>Alphaproteobacteria</taxon>
        <taxon>Geminicoccales</taxon>
        <taxon>Geminicoccaceae</taxon>
        <taxon>Arboricoccus</taxon>
    </lineage>
</organism>
<keyword evidence="4" id="KW-1185">Reference proteome</keyword>
<keyword evidence="1" id="KW-0472">Membrane</keyword>
<dbReference type="InterPro" id="IPR008457">
    <property type="entry name" value="Cu-R_CopD_dom"/>
</dbReference>
<sequence>MFAISTTLDALRLTAALLLAGWLWQSDGEAGGKNQRALLVLAVFSDLLWLGAFAADATGAAPWSLNWGDLEALAGTDIGQRWFLRLDLALALGLGMVAGRGRLAGLLALPWLALLGMDGHASGIAGWQAVLVRFTAMLHIVTAALWIGGGLALARHRLAAPEARRLSRSYGEIALNAAILLVLTGGLQFLAIAGDAFGAIAPGYLALSGAKLALFVILLAVGAYNRYRLAPLLHRLPIRAGGAMSQSLLRAALVGVAAILLGSLLGGTEPGPP</sequence>
<protein>
    <submittedName>
        <fullName evidence="3">Putative copper export protein</fullName>
    </submittedName>
</protein>
<evidence type="ECO:0000256" key="1">
    <source>
        <dbReference type="SAM" id="Phobius"/>
    </source>
</evidence>
<dbReference type="Pfam" id="PF05425">
    <property type="entry name" value="CopD"/>
    <property type="match status" value="1"/>
</dbReference>